<feature type="region of interest" description="Disordered" evidence="1">
    <location>
        <begin position="1"/>
        <end position="23"/>
    </location>
</feature>
<sequence length="129" mass="13965">MMDLRRRGSKDGSGFGLAKPNGDPLKAELVGVPEVEAGSSVPSQEISGPWAGVGVVVWAGGRGEDRVVLEGNPFDLVFGRGGPYLIRFLLLKVQVEPHFRARWSSPAIEPALKPWFCLPGKKLSEISRK</sequence>
<protein>
    <submittedName>
        <fullName evidence="2">Uncharacterized protein</fullName>
    </submittedName>
</protein>
<dbReference type="Proteomes" id="UP000237105">
    <property type="component" value="Unassembled WGS sequence"/>
</dbReference>
<accession>A0A2P5AM76</accession>
<reference evidence="3" key="1">
    <citation type="submission" date="2016-06" db="EMBL/GenBank/DDBJ databases">
        <title>Parallel loss of symbiosis genes in relatives of nitrogen-fixing non-legume Parasponia.</title>
        <authorList>
            <person name="Van Velzen R."/>
            <person name="Holmer R."/>
            <person name="Bu F."/>
            <person name="Rutten L."/>
            <person name="Van Zeijl A."/>
            <person name="Liu W."/>
            <person name="Santuari L."/>
            <person name="Cao Q."/>
            <person name="Sharma T."/>
            <person name="Shen D."/>
            <person name="Roswanjaya Y."/>
            <person name="Wardhani T."/>
            <person name="Kalhor M.S."/>
            <person name="Jansen J."/>
            <person name="Van den Hoogen J."/>
            <person name="Gungor B."/>
            <person name="Hartog M."/>
            <person name="Hontelez J."/>
            <person name="Verver J."/>
            <person name="Yang W.-C."/>
            <person name="Schijlen E."/>
            <person name="Repin R."/>
            <person name="Schilthuizen M."/>
            <person name="Schranz E."/>
            <person name="Heidstra R."/>
            <person name="Miyata K."/>
            <person name="Fedorova E."/>
            <person name="Kohlen W."/>
            <person name="Bisseling T."/>
            <person name="Smit S."/>
            <person name="Geurts R."/>
        </authorList>
    </citation>
    <scope>NUCLEOTIDE SEQUENCE [LARGE SCALE GENOMIC DNA]</scope>
    <source>
        <strain evidence="3">cv. WU1-14</strain>
    </source>
</reference>
<dbReference type="AlphaFoldDB" id="A0A2P5AM76"/>
<evidence type="ECO:0000256" key="1">
    <source>
        <dbReference type="SAM" id="MobiDB-lite"/>
    </source>
</evidence>
<feature type="compositionally biased region" description="Basic and acidic residues" evidence="1">
    <location>
        <begin position="1"/>
        <end position="10"/>
    </location>
</feature>
<proteinExistence type="predicted"/>
<evidence type="ECO:0000313" key="2">
    <source>
        <dbReference type="EMBL" id="PON37551.1"/>
    </source>
</evidence>
<dbReference type="EMBL" id="JXTB01000525">
    <property type="protein sequence ID" value="PON37551.1"/>
    <property type="molecule type" value="Genomic_DNA"/>
</dbReference>
<evidence type="ECO:0000313" key="3">
    <source>
        <dbReference type="Proteomes" id="UP000237105"/>
    </source>
</evidence>
<keyword evidence="3" id="KW-1185">Reference proteome</keyword>
<organism evidence="2 3">
    <name type="scientific">Parasponia andersonii</name>
    <name type="common">Sponia andersonii</name>
    <dbReference type="NCBI Taxonomy" id="3476"/>
    <lineage>
        <taxon>Eukaryota</taxon>
        <taxon>Viridiplantae</taxon>
        <taxon>Streptophyta</taxon>
        <taxon>Embryophyta</taxon>
        <taxon>Tracheophyta</taxon>
        <taxon>Spermatophyta</taxon>
        <taxon>Magnoliopsida</taxon>
        <taxon>eudicotyledons</taxon>
        <taxon>Gunneridae</taxon>
        <taxon>Pentapetalae</taxon>
        <taxon>rosids</taxon>
        <taxon>fabids</taxon>
        <taxon>Rosales</taxon>
        <taxon>Cannabaceae</taxon>
        <taxon>Parasponia</taxon>
    </lineage>
</organism>
<comment type="caution">
    <text evidence="2">The sequence shown here is derived from an EMBL/GenBank/DDBJ whole genome shotgun (WGS) entry which is preliminary data.</text>
</comment>
<gene>
    <name evidence="2" type="ORF">PanWU01x14_319230</name>
</gene>
<name>A0A2P5AM76_PARAD</name>